<dbReference type="AlphaFoldDB" id="A0A7W4I864"/>
<dbReference type="RefSeq" id="WP_183116481.1">
    <property type="nucleotide sequence ID" value="NZ_JABEQG010000053.1"/>
</dbReference>
<evidence type="ECO:0000313" key="2">
    <source>
        <dbReference type="Proteomes" id="UP000550787"/>
    </source>
</evidence>
<dbReference type="Proteomes" id="UP000550787">
    <property type="component" value="Unassembled WGS sequence"/>
</dbReference>
<organism evidence="1 2">
    <name type="scientific">Gluconacetobacter diazotrophicus</name>
    <name type="common">Acetobacter diazotrophicus</name>
    <dbReference type="NCBI Taxonomy" id="33996"/>
    <lineage>
        <taxon>Bacteria</taxon>
        <taxon>Pseudomonadati</taxon>
        <taxon>Pseudomonadota</taxon>
        <taxon>Alphaproteobacteria</taxon>
        <taxon>Acetobacterales</taxon>
        <taxon>Acetobacteraceae</taxon>
        <taxon>Gluconacetobacter</taxon>
    </lineage>
</organism>
<accession>A0A7W4I864</accession>
<reference evidence="1 2" key="1">
    <citation type="submission" date="2020-04" db="EMBL/GenBank/DDBJ databases">
        <title>Description of novel Gluconacetobacter.</title>
        <authorList>
            <person name="Sombolestani A."/>
        </authorList>
    </citation>
    <scope>NUCLEOTIDE SEQUENCE [LARGE SCALE GENOMIC DNA]</scope>
    <source>
        <strain evidence="1 2">LMG 7603</strain>
    </source>
</reference>
<gene>
    <name evidence="1" type="ORF">HLH33_17205</name>
</gene>
<name>A0A7W4I864_GLUDI</name>
<evidence type="ECO:0000313" key="1">
    <source>
        <dbReference type="EMBL" id="MBB2158011.1"/>
    </source>
</evidence>
<protein>
    <submittedName>
        <fullName evidence="1">Uncharacterized protein</fullName>
    </submittedName>
</protein>
<sequence>MTDKQMTDNGHPNDLFTEIMNIARHPPGTGGPEHQLALGAMRGAVAQELASGAISQEAADQVQEKLGTMNIADLNIIRLDFGRPMSERILGYTPPLF</sequence>
<comment type="caution">
    <text evidence="1">The sequence shown here is derived from an EMBL/GenBank/DDBJ whole genome shotgun (WGS) entry which is preliminary data.</text>
</comment>
<dbReference type="EMBL" id="JABEQG010000053">
    <property type="protein sequence ID" value="MBB2158011.1"/>
    <property type="molecule type" value="Genomic_DNA"/>
</dbReference>
<proteinExistence type="predicted"/>